<comment type="subcellular location">
    <subcellularLocation>
        <location evidence="2">Mitochondrion outer membrane</location>
    </subcellularLocation>
</comment>
<dbReference type="InterPro" id="IPR001709">
    <property type="entry name" value="Flavoprot_Pyr_Nucl_cyt_Rdtase"/>
</dbReference>
<dbReference type="Pfam" id="PF00175">
    <property type="entry name" value="NAD_binding_1"/>
    <property type="match status" value="1"/>
</dbReference>
<keyword evidence="21" id="KW-1185">Reference proteome</keyword>
<dbReference type="EC" id="1.6.2.2" evidence="17"/>
<dbReference type="OrthoDB" id="432685at2759"/>
<keyword evidence="12" id="KW-0496">Mitochondrion</keyword>
<name>A0A137PC12_CONC2</name>
<dbReference type="Gene3D" id="3.40.50.80">
    <property type="entry name" value="Nucleotide-binding domain of ferredoxin-NADP reductase (FNR) module"/>
    <property type="match status" value="1"/>
</dbReference>
<evidence type="ECO:0000256" key="3">
    <source>
        <dbReference type="ARBA" id="ARBA00005156"/>
    </source>
</evidence>
<evidence type="ECO:0000313" key="20">
    <source>
        <dbReference type="EMBL" id="KXN72547.1"/>
    </source>
</evidence>
<evidence type="ECO:0000259" key="19">
    <source>
        <dbReference type="PROSITE" id="PS51384"/>
    </source>
</evidence>
<evidence type="ECO:0000313" key="21">
    <source>
        <dbReference type="Proteomes" id="UP000070444"/>
    </source>
</evidence>
<dbReference type="FunFam" id="2.40.30.10:FF:000032">
    <property type="entry name" value="NADH-cytochrome b5 reductase"/>
    <property type="match status" value="1"/>
</dbReference>
<dbReference type="GO" id="GO:0005741">
    <property type="term" value="C:mitochondrial outer membrane"/>
    <property type="evidence" value="ECO:0007669"/>
    <property type="project" value="UniProtKB-SubCell"/>
</dbReference>
<evidence type="ECO:0000256" key="2">
    <source>
        <dbReference type="ARBA" id="ARBA00004294"/>
    </source>
</evidence>
<dbReference type="PRINTS" id="PR00406">
    <property type="entry name" value="CYTB5RDTASE"/>
</dbReference>
<evidence type="ECO:0000256" key="16">
    <source>
        <dbReference type="PIRSR" id="PIRSR601834-1"/>
    </source>
</evidence>
<dbReference type="InterPro" id="IPR001834">
    <property type="entry name" value="CBR-like"/>
</dbReference>
<comment type="pathway">
    <text evidence="3">Protein modification; peptidyl-diphthamide biosynthesis.</text>
</comment>
<keyword evidence="13 18" id="KW-0472">Membrane</keyword>
<feature type="binding site" evidence="16">
    <location>
        <position position="94"/>
    </location>
    <ligand>
        <name>FAD</name>
        <dbReference type="ChEBI" id="CHEBI:57692"/>
    </ligand>
</feature>
<dbReference type="OMA" id="VQIFMCG"/>
<comment type="catalytic activity">
    <reaction evidence="15">
        <text>2 Fe(3+)-[Dph3] + NADH = 2 Fe(2+)-[Dph3] + NAD(+) + H(+)</text>
        <dbReference type="Rhea" id="RHEA:71231"/>
        <dbReference type="Rhea" id="RHEA-COMP:18002"/>
        <dbReference type="Rhea" id="RHEA-COMP:18003"/>
        <dbReference type="ChEBI" id="CHEBI:15378"/>
        <dbReference type="ChEBI" id="CHEBI:29033"/>
        <dbReference type="ChEBI" id="CHEBI:29034"/>
        <dbReference type="ChEBI" id="CHEBI:57540"/>
        <dbReference type="ChEBI" id="CHEBI:57945"/>
        <dbReference type="ChEBI" id="CHEBI:83228"/>
    </reaction>
    <physiologicalReaction direction="left-to-right" evidence="15">
        <dbReference type="Rhea" id="RHEA:71232"/>
    </physiologicalReaction>
</comment>
<comment type="catalytic activity">
    <reaction evidence="14 17">
        <text>2 Fe(III)-[cytochrome b5] + NADH = 2 Fe(II)-[cytochrome b5] + NAD(+) + H(+)</text>
        <dbReference type="Rhea" id="RHEA:46680"/>
        <dbReference type="Rhea" id="RHEA-COMP:10438"/>
        <dbReference type="Rhea" id="RHEA-COMP:10439"/>
        <dbReference type="ChEBI" id="CHEBI:15378"/>
        <dbReference type="ChEBI" id="CHEBI:29033"/>
        <dbReference type="ChEBI" id="CHEBI:29034"/>
        <dbReference type="ChEBI" id="CHEBI:57540"/>
        <dbReference type="ChEBI" id="CHEBI:57945"/>
        <dbReference type="EC" id="1.6.2.2"/>
    </reaction>
</comment>
<feature type="transmembrane region" description="Helical" evidence="18">
    <location>
        <begin position="6"/>
        <end position="26"/>
    </location>
</feature>
<feature type="domain" description="FAD-binding FR-type" evidence="19">
    <location>
        <begin position="40"/>
        <end position="143"/>
    </location>
</feature>
<keyword evidence="8 16" id="KW-0274">FAD</keyword>
<evidence type="ECO:0000256" key="8">
    <source>
        <dbReference type="ARBA" id="ARBA00022827"/>
    </source>
</evidence>
<proteinExistence type="inferred from homology"/>
<evidence type="ECO:0000256" key="12">
    <source>
        <dbReference type="ARBA" id="ARBA00023128"/>
    </source>
</evidence>
<evidence type="ECO:0000256" key="17">
    <source>
        <dbReference type="RuleBase" id="RU361226"/>
    </source>
</evidence>
<accession>A0A137PC12</accession>
<dbReference type="PRINTS" id="PR00371">
    <property type="entry name" value="FPNCR"/>
</dbReference>
<evidence type="ECO:0000256" key="1">
    <source>
        <dbReference type="ARBA" id="ARBA00001974"/>
    </source>
</evidence>
<feature type="binding site" evidence="16">
    <location>
        <position position="92"/>
    </location>
    <ligand>
        <name>FAD</name>
        <dbReference type="ChEBI" id="CHEBI:57692"/>
    </ligand>
</feature>
<dbReference type="Gene3D" id="2.40.30.10">
    <property type="entry name" value="Translation factors"/>
    <property type="match status" value="1"/>
</dbReference>
<dbReference type="AlphaFoldDB" id="A0A137PC12"/>
<dbReference type="PANTHER" id="PTHR19370:SF184">
    <property type="entry name" value="NADH-CYTOCHROME B5 REDUCTASE-LIKE"/>
    <property type="match status" value="1"/>
</dbReference>
<dbReference type="STRING" id="796925.A0A137PC12"/>
<dbReference type="Proteomes" id="UP000070444">
    <property type="component" value="Unassembled WGS sequence"/>
</dbReference>
<reference evidence="20 21" key="1">
    <citation type="journal article" date="2015" name="Genome Biol. Evol.">
        <title>Phylogenomic analyses indicate that early fungi evolved digesting cell walls of algal ancestors of land plants.</title>
        <authorList>
            <person name="Chang Y."/>
            <person name="Wang S."/>
            <person name="Sekimoto S."/>
            <person name="Aerts A.L."/>
            <person name="Choi C."/>
            <person name="Clum A."/>
            <person name="LaButti K.M."/>
            <person name="Lindquist E.A."/>
            <person name="Yee Ngan C."/>
            <person name="Ohm R.A."/>
            <person name="Salamov A.A."/>
            <person name="Grigoriev I.V."/>
            <person name="Spatafora J.W."/>
            <person name="Berbee M.L."/>
        </authorList>
    </citation>
    <scope>NUCLEOTIDE SEQUENCE [LARGE SCALE GENOMIC DNA]</scope>
    <source>
        <strain evidence="20 21">NRRL 28638</strain>
    </source>
</reference>
<evidence type="ECO:0000256" key="14">
    <source>
        <dbReference type="ARBA" id="ARBA00047682"/>
    </source>
</evidence>
<feature type="binding site" evidence="16">
    <location>
        <position position="111"/>
    </location>
    <ligand>
        <name>FAD</name>
        <dbReference type="ChEBI" id="CHEBI:57692"/>
    </ligand>
</feature>
<dbReference type="CDD" id="cd06183">
    <property type="entry name" value="cyt_b5_reduct_like"/>
    <property type="match status" value="1"/>
</dbReference>
<dbReference type="GO" id="GO:0090524">
    <property type="term" value="F:cytochrome-b5 reductase activity, acting on NADH"/>
    <property type="evidence" value="ECO:0007669"/>
    <property type="project" value="UniProtKB-EC"/>
</dbReference>
<dbReference type="InterPro" id="IPR017927">
    <property type="entry name" value="FAD-bd_FR_type"/>
</dbReference>
<sequence length="283" mass="31504">MSANSLASVIIGGGVVAASAAFYYLLNSKSSKNELVLSTTEFRKFPLIEKTILSHNSARYRFGLPNKDDILGLPTGQHISIMIEVDEKQVLRSYTPTSNDFDKGYFELVIKTYPTGVLSKHIDTLAVGDTISVRGPKGAFKYTPNMIKEFGMIAGGTGITPMFQVIKAILTNPADKTKVNLIYANVSEDDILLKEELDQLAKDHSEQFSIYYVLNNPPSEWNGGVGFVTKEMIEERFMKPSQNVKVLLCGPPPMIKAMSQYCEELSYDKPRALSKMEDMVFKF</sequence>
<dbReference type="InterPro" id="IPR017938">
    <property type="entry name" value="Riboflavin_synthase-like_b-brl"/>
</dbReference>
<evidence type="ECO:0000256" key="11">
    <source>
        <dbReference type="ARBA" id="ARBA00023027"/>
    </source>
</evidence>
<evidence type="ECO:0000256" key="9">
    <source>
        <dbReference type="ARBA" id="ARBA00022989"/>
    </source>
</evidence>
<dbReference type="EMBL" id="KQ964451">
    <property type="protein sequence ID" value="KXN72547.1"/>
    <property type="molecule type" value="Genomic_DNA"/>
</dbReference>
<dbReference type="SUPFAM" id="SSF63380">
    <property type="entry name" value="Riboflavin synthase domain-like"/>
    <property type="match status" value="1"/>
</dbReference>
<keyword evidence="9 18" id="KW-1133">Transmembrane helix</keyword>
<dbReference type="InterPro" id="IPR001433">
    <property type="entry name" value="OxRdtase_FAD/NAD-bd"/>
</dbReference>
<keyword evidence="6 18" id="KW-0812">Transmembrane</keyword>
<dbReference type="FunFam" id="3.40.50.80:FF:000019">
    <property type="entry name" value="NADH-cytochrome b5 reductase"/>
    <property type="match status" value="1"/>
</dbReference>
<comment type="similarity">
    <text evidence="4 17">Belongs to the flavoprotein pyridine nucleotide cytochrome reductase family.</text>
</comment>
<feature type="binding site" evidence="16">
    <location>
        <position position="119"/>
    </location>
    <ligand>
        <name>FAD</name>
        <dbReference type="ChEBI" id="CHEBI:57692"/>
    </ligand>
</feature>
<feature type="binding site" evidence="16">
    <location>
        <position position="160"/>
    </location>
    <ligand>
        <name>FAD</name>
        <dbReference type="ChEBI" id="CHEBI:57692"/>
    </ligand>
</feature>
<keyword evidence="11 17" id="KW-0520">NAD</keyword>
<comment type="cofactor">
    <cofactor evidence="1 16 17">
        <name>FAD</name>
        <dbReference type="ChEBI" id="CHEBI:57692"/>
    </cofactor>
</comment>
<evidence type="ECO:0000256" key="15">
    <source>
        <dbReference type="ARBA" id="ARBA00049138"/>
    </source>
</evidence>
<evidence type="ECO:0000256" key="7">
    <source>
        <dbReference type="ARBA" id="ARBA00022787"/>
    </source>
</evidence>
<dbReference type="InterPro" id="IPR008333">
    <property type="entry name" value="Cbr1-like_FAD-bd_dom"/>
</dbReference>
<evidence type="ECO:0000256" key="6">
    <source>
        <dbReference type="ARBA" id="ARBA00022692"/>
    </source>
</evidence>
<evidence type="ECO:0000256" key="4">
    <source>
        <dbReference type="ARBA" id="ARBA00006105"/>
    </source>
</evidence>
<gene>
    <name evidence="20" type="ORF">CONCODRAFT_77733</name>
</gene>
<feature type="binding site" evidence="16">
    <location>
        <position position="109"/>
    </location>
    <ligand>
        <name>FAD</name>
        <dbReference type="ChEBI" id="CHEBI:57692"/>
    </ligand>
</feature>
<keyword evidence="5 16" id="KW-0285">Flavoprotein</keyword>
<dbReference type="PROSITE" id="PS51384">
    <property type="entry name" value="FAD_FR"/>
    <property type="match status" value="1"/>
</dbReference>
<evidence type="ECO:0000256" key="13">
    <source>
        <dbReference type="ARBA" id="ARBA00023136"/>
    </source>
</evidence>
<dbReference type="PANTHER" id="PTHR19370">
    <property type="entry name" value="NADH-CYTOCHROME B5 REDUCTASE"/>
    <property type="match status" value="1"/>
</dbReference>
<organism evidence="20 21">
    <name type="scientific">Conidiobolus coronatus (strain ATCC 28846 / CBS 209.66 / NRRL 28638)</name>
    <name type="common">Delacroixia coronata</name>
    <dbReference type="NCBI Taxonomy" id="796925"/>
    <lineage>
        <taxon>Eukaryota</taxon>
        <taxon>Fungi</taxon>
        <taxon>Fungi incertae sedis</taxon>
        <taxon>Zoopagomycota</taxon>
        <taxon>Entomophthoromycotina</taxon>
        <taxon>Entomophthoromycetes</taxon>
        <taxon>Entomophthorales</taxon>
        <taxon>Ancylistaceae</taxon>
        <taxon>Conidiobolus</taxon>
    </lineage>
</organism>
<evidence type="ECO:0000256" key="5">
    <source>
        <dbReference type="ARBA" id="ARBA00022630"/>
    </source>
</evidence>
<keyword evidence="7" id="KW-1000">Mitochondrion outer membrane</keyword>
<protein>
    <recommendedName>
        <fullName evidence="17">NADH-cytochrome b5 reductase</fullName>
        <ecNumber evidence="17">1.6.2.2</ecNumber>
    </recommendedName>
</protein>
<evidence type="ECO:0000256" key="10">
    <source>
        <dbReference type="ARBA" id="ARBA00023002"/>
    </source>
</evidence>
<dbReference type="Pfam" id="PF00970">
    <property type="entry name" value="FAD_binding_6"/>
    <property type="match status" value="1"/>
</dbReference>
<keyword evidence="10 17" id="KW-0560">Oxidoreductase</keyword>
<evidence type="ECO:0000256" key="18">
    <source>
        <dbReference type="SAM" id="Phobius"/>
    </source>
</evidence>
<dbReference type="SUPFAM" id="SSF52343">
    <property type="entry name" value="Ferredoxin reductase-like, C-terminal NADP-linked domain"/>
    <property type="match status" value="1"/>
</dbReference>
<dbReference type="InterPro" id="IPR039261">
    <property type="entry name" value="FNR_nucleotide-bd"/>
</dbReference>